<evidence type="ECO:0000313" key="2">
    <source>
        <dbReference type="Proteomes" id="UP000192223"/>
    </source>
</evidence>
<gene>
    <name evidence="3" type="primary">LOC112905945</name>
</gene>
<keyword evidence="2" id="KW-1185">Reference proteome</keyword>
<name>A0A7F5RGQ6_AGRPL</name>
<dbReference type="GeneID" id="112905945"/>
<evidence type="ECO:0000256" key="1">
    <source>
        <dbReference type="SAM" id="MobiDB-lite"/>
    </source>
</evidence>
<dbReference type="RefSeq" id="XP_025835182.1">
    <property type="nucleotide sequence ID" value="XM_025979397.1"/>
</dbReference>
<organism evidence="2 3">
    <name type="scientific">Agrilus planipennis</name>
    <name type="common">Emerald ash borer</name>
    <name type="synonym">Agrilus marcopoli</name>
    <dbReference type="NCBI Taxonomy" id="224129"/>
    <lineage>
        <taxon>Eukaryota</taxon>
        <taxon>Metazoa</taxon>
        <taxon>Ecdysozoa</taxon>
        <taxon>Arthropoda</taxon>
        <taxon>Hexapoda</taxon>
        <taxon>Insecta</taxon>
        <taxon>Pterygota</taxon>
        <taxon>Neoptera</taxon>
        <taxon>Endopterygota</taxon>
        <taxon>Coleoptera</taxon>
        <taxon>Polyphaga</taxon>
        <taxon>Elateriformia</taxon>
        <taxon>Buprestoidea</taxon>
        <taxon>Buprestidae</taxon>
        <taxon>Agrilinae</taxon>
        <taxon>Agrilus</taxon>
    </lineage>
</organism>
<feature type="region of interest" description="Disordered" evidence="1">
    <location>
        <begin position="65"/>
        <end position="109"/>
    </location>
</feature>
<evidence type="ECO:0000313" key="3">
    <source>
        <dbReference type="RefSeq" id="XP_025835182.1"/>
    </source>
</evidence>
<protein>
    <submittedName>
        <fullName evidence="3">Uncharacterized protein LOC112905945</fullName>
    </submittedName>
</protein>
<accession>A0A7F5RGQ6</accession>
<reference evidence="3" key="1">
    <citation type="submission" date="2025-08" db="UniProtKB">
        <authorList>
            <consortium name="RefSeq"/>
        </authorList>
    </citation>
    <scope>IDENTIFICATION</scope>
    <source>
        <tissue evidence="3">Entire body</tissue>
    </source>
</reference>
<dbReference type="Proteomes" id="UP000192223">
    <property type="component" value="Unplaced"/>
</dbReference>
<dbReference type="KEGG" id="apln:112905945"/>
<dbReference type="AlphaFoldDB" id="A0A7F5RGQ6"/>
<feature type="compositionally biased region" description="Polar residues" evidence="1">
    <location>
        <begin position="65"/>
        <end position="79"/>
    </location>
</feature>
<dbReference type="InParanoid" id="A0A7F5RGQ6"/>
<proteinExistence type="predicted"/>
<sequence>MVDPYDVFAETYALSEVNYSSSTNLFIQEKTKAYKRRKMTSSSGRKKNYIDVEVKTSLSKSPTLISDNTLKASSPSSLNVIYEDERNVGNPPRRGNKKSPRFGNDSSAG</sequence>